<keyword evidence="4" id="KW-0411">Iron-sulfur</keyword>
<accession>M0DGQ6</accession>
<evidence type="ECO:0000313" key="8">
    <source>
        <dbReference type="Proteomes" id="UP000011523"/>
    </source>
</evidence>
<dbReference type="PROSITE" id="PS51318">
    <property type="entry name" value="TAT"/>
    <property type="match status" value="1"/>
</dbReference>
<keyword evidence="8" id="KW-1185">Reference proteome</keyword>
<comment type="caution">
    <text evidence="7">The sequence shown here is derived from an EMBL/GenBank/DDBJ whole genome shotgun (WGS) entry which is preliminary data.</text>
</comment>
<proteinExistence type="predicted"/>
<dbReference type="Proteomes" id="UP000011523">
    <property type="component" value="Unassembled WGS sequence"/>
</dbReference>
<reference evidence="7 8" key="1">
    <citation type="journal article" date="2014" name="PLoS Genet.">
        <title>Phylogenetically driven sequencing of extremely halophilic archaea reveals strategies for static and dynamic osmo-response.</title>
        <authorList>
            <person name="Becker E.A."/>
            <person name="Seitzer P.M."/>
            <person name="Tritt A."/>
            <person name="Larsen D."/>
            <person name="Krusor M."/>
            <person name="Yao A.I."/>
            <person name="Wu D."/>
            <person name="Madern D."/>
            <person name="Eisen J.A."/>
            <person name="Darling A.E."/>
            <person name="Facciotti M.T."/>
        </authorList>
    </citation>
    <scope>NUCLEOTIDE SEQUENCE [LARGE SCALE GENOMIC DNA]</scope>
    <source>
        <strain evidence="7 8">DSM 14210</strain>
    </source>
</reference>
<dbReference type="GO" id="GO:0046872">
    <property type="term" value="F:metal ion binding"/>
    <property type="evidence" value="ECO:0007669"/>
    <property type="project" value="UniProtKB-KW"/>
</dbReference>
<keyword evidence="5" id="KW-1015">Disulfide bond</keyword>
<protein>
    <submittedName>
        <fullName evidence="7">Menaquinol--cytochrome-c reductase</fullName>
    </submittedName>
</protein>
<evidence type="ECO:0000256" key="5">
    <source>
        <dbReference type="ARBA" id="ARBA00023157"/>
    </source>
</evidence>
<dbReference type="InterPro" id="IPR006311">
    <property type="entry name" value="TAT_signal"/>
</dbReference>
<dbReference type="PATRIC" id="fig|1227485.3.peg.2581"/>
<evidence type="ECO:0000313" key="7">
    <source>
        <dbReference type="EMBL" id="ELZ34681.1"/>
    </source>
</evidence>
<evidence type="ECO:0000256" key="4">
    <source>
        <dbReference type="ARBA" id="ARBA00023014"/>
    </source>
</evidence>
<sequence length="281" mass="30118">MSASDKYPSESGRRRFVKGVVGGAALAGVGAMGSATVNTLTTAGGVGGGSTIAKTIAHTGGPAPRGLPQIPVRVTDDGYIEGIWPETTTVTQEGQEIEVAQEELGDSGVTYSGAWFQYCGVESQENVQPDFESDNLFRAASGPPYDWQSEAYSGGDRIHVDDFDDYEEWGNGIGSEGVGKPASVTWRSEDADTNLNAVVIRSPEIEEAAQDDPWLQASTDQGFMAYLNVCTHFCCIPGYKVLDESARYDAADGTYCVCHQSVYDPFVIEDALFIARPRPDE</sequence>
<feature type="domain" description="Rieske" evidence="6">
    <location>
        <begin position="196"/>
        <end position="281"/>
    </location>
</feature>
<dbReference type="AlphaFoldDB" id="M0DGQ6"/>
<evidence type="ECO:0000256" key="1">
    <source>
        <dbReference type="ARBA" id="ARBA00022714"/>
    </source>
</evidence>
<keyword evidence="1" id="KW-0001">2Fe-2S</keyword>
<gene>
    <name evidence="7" type="ORF">C472_13127</name>
</gene>
<evidence type="ECO:0000256" key="3">
    <source>
        <dbReference type="ARBA" id="ARBA00023004"/>
    </source>
</evidence>
<dbReference type="InterPro" id="IPR014349">
    <property type="entry name" value="Rieske_Fe-S_prot"/>
</dbReference>
<dbReference type="InterPro" id="IPR017941">
    <property type="entry name" value="Rieske_2Fe-2S"/>
</dbReference>
<dbReference type="PANTHER" id="PTHR10134">
    <property type="entry name" value="CYTOCHROME B-C1 COMPLEX SUBUNIT RIESKE, MITOCHONDRIAL"/>
    <property type="match status" value="1"/>
</dbReference>
<dbReference type="RefSeq" id="WP_006630270.1">
    <property type="nucleotide sequence ID" value="NZ_AOJD01000068.1"/>
</dbReference>
<organism evidence="7 8">
    <name type="scientific">Halorubrum tebenquichense DSM 14210</name>
    <dbReference type="NCBI Taxonomy" id="1227485"/>
    <lineage>
        <taxon>Archaea</taxon>
        <taxon>Methanobacteriati</taxon>
        <taxon>Methanobacteriota</taxon>
        <taxon>Stenosarchaea group</taxon>
        <taxon>Halobacteria</taxon>
        <taxon>Halobacteriales</taxon>
        <taxon>Haloferacaceae</taxon>
        <taxon>Halorubrum</taxon>
    </lineage>
</organism>
<name>M0DGQ6_9EURY</name>
<dbReference type="Gene3D" id="2.102.10.10">
    <property type="entry name" value="Rieske [2Fe-2S] iron-sulphur domain"/>
    <property type="match status" value="1"/>
</dbReference>
<dbReference type="EMBL" id="AOJD01000068">
    <property type="protein sequence ID" value="ELZ34681.1"/>
    <property type="molecule type" value="Genomic_DNA"/>
</dbReference>
<dbReference type="PROSITE" id="PS51296">
    <property type="entry name" value="RIESKE"/>
    <property type="match status" value="1"/>
</dbReference>
<keyword evidence="3" id="KW-0408">Iron</keyword>
<evidence type="ECO:0000256" key="2">
    <source>
        <dbReference type="ARBA" id="ARBA00022723"/>
    </source>
</evidence>
<dbReference type="InterPro" id="IPR036922">
    <property type="entry name" value="Rieske_2Fe-2S_sf"/>
</dbReference>
<dbReference type="OrthoDB" id="5623at2157"/>
<evidence type="ECO:0000259" key="6">
    <source>
        <dbReference type="PROSITE" id="PS51296"/>
    </source>
</evidence>
<keyword evidence="2" id="KW-0479">Metal-binding</keyword>
<dbReference type="GO" id="GO:0051537">
    <property type="term" value="F:2 iron, 2 sulfur cluster binding"/>
    <property type="evidence" value="ECO:0007669"/>
    <property type="project" value="UniProtKB-KW"/>
</dbReference>
<dbReference type="SUPFAM" id="SSF50022">
    <property type="entry name" value="ISP domain"/>
    <property type="match status" value="1"/>
</dbReference>